<evidence type="ECO:0000313" key="3">
    <source>
        <dbReference type="Proteomes" id="UP000001058"/>
    </source>
</evidence>
<dbReference type="AlphaFoldDB" id="D8TNT9"/>
<dbReference type="InParanoid" id="D8TNT9"/>
<gene>
    <name evidence="2" type="ORF">VOLCADRAFT_88296</name>
</gene>
<dbReference type="KEGG" id="vcn:VOLCADRAFT_88296"/>
<dbReference type="GeneID" id="9621250"/>
<proteinExistence type="predicted"/>
<feature type="compositionally biased region" description="Basic and acidic residues" evidence="1">
    <location>
        <begin position="27"/>
        <end position="36"/>
    </location>
</feature>
<feature type="compositionally biased region" description="Basic residues" evidence="1">
    <location>
        <begin position="55"/>
        <end position="68"/>
    </location>
</feature>
<dbReference type="RefSeq" id="XP_002947911.1">
    <property type="nucleotide sequence ID" value="XM_002947865.1"/>
</dbReference>
<dbReference type="OrthoDB" id="544471at2759"/>
<feature type="region of interest" description="Disordered" evidence="1">
    <location>
        <begin position="115"/>
        <end position="139"/>
    </location>
</feature>
<reference evidence="2 3" key="1">
    <citation type="journal article" date="2010" name="Science">
        <title>Genomic analysis of organismal complexity in the multicellular green alga Volvox carteri.</title>
        <authorList>
            <person name="Prochnik S.E."/>
            <person name="Umen J."/>
            <person name="Nedelcu A.M."/>
            <person name="Hallmann A."/>
            <person name="Miller S.M."/>
            <person name="Nishii I."/>
            <person name="Ferris P."/>
            <person name="Kuo A."/>
            <person name="Mitros T."/>
            <person name="Fritz-Laylin L.K."/>
            <person name="Hellsten U."/>
            <person name="Chapman J."/>
            <person name="Simakov O."/>
            <person name="Rensing S.A."/>
            <person name="Terry A."/>
            <person name="Pangilinan J."/>
            <person name="Kapitonov V."/>
            <person name="Jurka J."/>
            <person name="Salamov A."/>
            <person name="Shapiro H."/>
            <person name="Schmutz J."/>
            <person name="Grimwood J."/>
            <person name="Lindquist E."/>
            <person name="Lucas S."/>
            <person name="Grigoriev I.V."/>
            <person name="Schmitt R."/>
            <person name="Kirk D."/>
            <person name="Rokhsar D.S."/>
        </authorList>
    </citation>
    <scope>NUCLEOTIDE SEQUENCE [LARGE SCALE GENOMIC DNA]</scope>
    <source>
        <strain evidence="3">f. Nagariensis / Eve</strain>
    </source>
</reference>
<protein>
    <submittedName>
        <fullName evidence="2">Uncharacterized protein</fullName>
    </submittedName>
</protein>
<feature type="compositionally biased region" description="Basic residues" evidence="1">
    <location>
        <begin position="1"/>
        <end position="10"/>
    </location>
</feature>
<name>D8TNT9_VOLCA</name>
<keyword evidence="3" id="KW-1185">Reference proteome</keyword>
<sequence length="462" mass="49933">MAPKRTRRKKQGEGLPVPAEETAPPGNKDDETEVRRGSSAGASSSSNITAAGTTKQKRASRGTSKKAAKGVTASSDEEQAKGEERVTIQRLPYEDFLVLPRQAEHVLIALGLRSPQETSSPAGVNEVGSPSAPATPLAAGRSGSIGTILELASYLGRSDPKELATPLLIAQYQGYLGPSPDYLYDLFCLDYEPPYLSSGAVKDAAVAAARSISHASSLLSAKGTPPETLARAAMDCLQAHVGMEVVAAQEVQAPRLAEAQLELFLLDWASARLAGLKGELGIPYLARRCAALQLTRPIVLERLYRYTVQGDSLQDLASAGGRTVRLSQPMDALLEGLKAGVRIDPERLLNDFRLSSLGAPLREHLQEVWRAVVQEAARSLEPGSAMYYTALVEKLHVNLGIRAALKQQEAEWQQEQGERDGSTLTYAQLRLLFHLWRLERFRAEEQARRRRQAAAATPGGTP</sequence>
<evidence type="ECO:0000313" key="2">
    <source>
        <dbReference type="EMBL" id="EFJ50899.1"/>
    </source>
</evidence>
<organism evidence="3">
    <name type="scientific">Volvox carteri f. nagariensis</name>
    <dbReference type="NCBI Taxonomy" id="3068"/>
    <lineage>
        <taxon>Eukaryota</taxon>
        <taxon>Viridiplantae</taxon>
        <taxon>Chlorophyta</taxon>
        <taxon>core chlorophytes</taxon>
        <taxon>Chlorophyceae</taxon>
        <taxon>CS clade</taxon>
        <taxon>Chlamydomonadales</taxon>
        <taxon>Volvocaceae</taxon>
        <taxon>Volvox</taxon>
    </lineage>
</organism>
<accession>D8TNT9</accession>
<feature type="region of interest" description="Disordered" evidence="1">
    <location>
        <begin position="1"/>
        <end position="84"/>
    </location>
</feature>
<feature type="compositionally biased region" description="Low complexity" evidence="1">
    <location>
        <begin position="37"/>
        <end position="54"/>
    </location>
</feature>
<dbReference type="Proteomes" id="UP000001058">
    <property type="component" value="Unassembled WGS sequence"/>
</dbReference>
<dbReference type="EMBL" id="GL378329">
    <property type="protein sequence ID" value="EFJ50899.1"/>
    <property type="molecule type" value="Genomic_DNA"/>
</dbReference>
<evidence type="ECO:0000256" key="1">
    <source>
        <dbReference type="SAM" id="MobiDB-lite"/>
    </source>
</evidence>